<protein>
    <submittedName>
        <fullName evidence="1">Uncharacterized protein</fullName>
    </submittedName>
</protein>
<name>A0ACB6QTY3_9PLEO</name>
<dbReference type="Proteomes" id="UP000799755">
    <property type="component" value="Unassembled WGS sequence"/>
</dbReference>
<keyword evidence="2" id="KW-1185">Reference proteome</keyword>
<comment type="caution">
    <text evidence="1">The sequence shown here is derived from an EMBL/GenBank/DDBJ whole genome shotgun (WGS) entry which is preliminary data.</text>
</comment>
<gene>
    <name evidence="1" type="ORF">BDR25DRAFT_355450</name>
</gene>
<dbReference type="EMBL" id="MU003508">
    <property type="protein sequence ID" value="KAF2470336.1"/>
    <property type="molecule type" value="Genomic_DNA"/>
</dbReference>
<evidence type="ECO:0000313" key="2">
    <source>
        <dbReference type="Proteomes" id="UP000799755"/>
    </source>
</evidence>
<proteinExistence type="predicted"/>
<accession>A0ACB6QTY3</accession>
<organism evidence="1 2">
    <name type="scientific">Lindgomyces ingoldianus</name>
    <dbReference type="NCBI Taxonomy" id="673940"/>
    <lineage>
        <taxon>Eukaryota</taxon>
        <taxon>Fungi</taxon>
        <taxon>Dikarya</taxon>
        <taxon>Ascomycota</taxon>
        <taxon>Pezizomycotina</taxon>
        <taxon>Dothideomycetes</taxon>
        <taxon>Pleosporomycetidae</taxon>
        <taxon>Pleosporales</taxon>
        <taxon>Lindgomycetaceae</taxon>
        <taxon>Lindgomyces</taxon>
    </lineage>
</organism>
<evidence type="ECO:0000313" key="1">
    <source>
        <dbReference type="EMBL" id="KAF2470336.1"/>
    </source>
</evidence>
<reference evidence="1" key="1">
    <citation type="journal article" date="2020" name="Stud. Mycol.">
        <title>101 Dothideomycetes genomes: a test case for predicting lifestyles and emergence of pathogens.</title>
        <authorList>
            <person name="Haridas S."/>
            <person name="Albert R."/>
            <person name="Binder M."/>
            <person name="Bloem J."/>
            <person name="Labutti K."/>
            <person name="Salamov A."/>
            <person name="Andreopoulos B."/>
            <person name="Baker S."/>
            <person name="Barry K."/>
            <person name="Bills G."/>
            <person name="Bluhm B."/>
            <person name="Cannon C."/>
            <person name="Castanera R."/>
            <person name="Culley D."/>
            <person name="Daum C."/>
            <person name="Ezra D."/>
            <person name="Gonzalez J."/>
            <person name="Henrissat B."/>
            <person name="Kuo A."/>
            <person name="Liang C."/>
            <person name="Lipzen A."/>
            <person name="Lutzoni F."/>
            <person name="Magnuson J."/>
            <person name="Mondo S."/>
            <person name="Nolan M."/>
            <person name="Ohm R."/>
            <person name="Pangilinan J."/>
            <person name="Park H.-J."/>
            <person name="Ramirez L."/>
            <person name="Alfaro M."/>
            <person name="Sun H."/>
            <person name="Tritt A."/>
            <person name="Yoshinaga Y."/>
            <person name="Zwiers L.-H."/>
            <person name="Turgeon B."/>
            <person name="Goodwin S."/>
            <person name="Spatafora J."/>
            <person name="Crous P."/>
            <person name="Grigoriev I."/>
        </authorList>
    </citation>
    <scope>NUCLEOTIDE SEQUENCE</scope>
    <source>
        <strain evidence="1">ATCC 200398</strain>
    </source>
</reference>
<sequence>MELPYTAGPSRKNRYTKGAVSHPNFHSLAPLFSLARFRIYFCLSYGMLSHIVEHDEVGIMRPLPELERTLIMQYNTSHSAIWLIYAASLLLLSDVVFLLTLLGLRKLPIEHTFTDKMHGAHTSLVSILHISLAASPNRPNRVAGCRVLWNIYQQISADDLGNTNTNTKATKLSGAGRCNIEGFLFEIPFVEDKIDIRMASIGSMHAAHAKENEIALRFVNGAANLCSGLLSADMHAHLWYPLHSDSRIQIGSATYHEIYLFPQVPSLSGTEALQKLESSCTALFTEWSFFGQLFLERDLAEASGKSSRYGGVEALSGGNKKVGLAFWNSDIENNRNKSEVGDYEVSDEWDKTIAGVWIEKRPFCSLKVVAARDLTDLHDVLHHARAGVLSTPTLT</sequence>